<protein>
    <submittedName>
        <fullName evidence="2">Uncharacterized protein</fullName>
    </submittedName>
</protein>
<evidence type="ECO:0000313" key="2">
    <source>
        <dbReference type="EMBL" id="TFK80101.1"/>
    </source>
</evidence>
<evidence type="ECO:0000313" key="3">
    <source>
        <dbReference type="Proteomes" id="UP000308197"/>
    </source>
</evidence>
<dbReference type="Proteomes" id="UP000308197">
    <property type="component" value="Unassembled WGS sequence"/>
</dbReference>
<dbReference type="InParanoid" id="A0A5C3NS77"/>
<accession>A0A5C3NS77</accession>
<reference evidence="2 3" key="1">
    <citation type="journal article" date="2019" name="Nat. Ecol. Evol.">
        <title>Megaphylogeny resolves global patterns of mushroom evolution.</title>
        <authorList>
            <person name="Varga T."/>
            <person name="Krizsan K."/>
            <person name="Foldi C."/>
            <person name="Dima B."/>
            <person name="Sanchez-Garcia M."/>
            <person name="Sanchez-Ramirez S."/>
            <person name="Szollosi G.J."/>
            <person name="Szarkandi J.G."/>
            <person name="Papp V."/>
            <person name="Albert L."/>
            <person name="Andreopoulos W."/>
            <person name="Angelini C."/>
            <person name="Antonin V."/>
            <person name="Barry K.W."/>
            <person name="Bougher N.L."/>
            <person name="Buchanan P."/>
            <person name="Buyck B."/>
            <person name="Bense V."/>
            <person name="Catcheside P."/>
            <person name="Chovatia M."/>
            <person name="Cooper J."/>
            <person name="Damon W."/>
            <person name="Desjardin D."/>
            <person name="Finy P."/>
            <person name="Geml J."/>
            <person name="Haridas S."/>
            <person name="Hughes K."/>
            <person name="Justo A."/>
            <person name="Karasinski D."/>
            <person name="Kautmanova I."/>
            <person name="Kiss B."/>
            <person name="Kocsube S."/>
            <person name="Kotiranta H."/>
            <person name="LaButti K.M."/>
            <person name="Lechner B.E."/>
            <person name="Liimatainen K."/>
            <person name="Lipzen A."/>
            <person name="Lukacs Z."/>
            <person name="Mihaltcheva S."/>
            <person name="Morgado L.N."/>
            <person name="Niskanen T."/>
            <person name="Noordeloos M.E."/>
            <person name="Ohm R.A."/>
            <person name="Ortiz-Santana B."/>
            <person name="Ovrebo C."/>
            <person name="Racz N."/>
            <person name="Riley R."/>
            <person name="Savchenko A."/>
            <person name="Shiryaev A."/>
            <person name="Soop K."/>
            <person name="Spirin V."/>
            <person name="Szebenyi C."/>
            <person name="Tomsovsky M."/>
            <person name="Tulloss R.E."/>
            <person name="Uehling J."/>
            <person name="Grigoriev I.V."/>
            <person name="Vagvolgyi C."/>
            <person name="Papp T."/>
            <person name="Martin F.M."/>
            <person name="Miettinen O."/>
            <person name="Hibbett D.S."/>
            <person name="Nagy L.G."/>
        </authorList>
    </citation>
    <scope>NUCLEOTIDE SEQUENCE [LARGE SCALE GENOMIC DNA]</scope>
    <source>
        <strain evidence="2 3">HHB13444</strain>
    </source>
</reference>
<proteinExistence type="predicted"/>
<feature type="region of interest" description="Disordered" evidence="1">
    <location>
        <begin position="365"/>
        <end position="396"/>
    </location>
</feature>
<dbReference type="AlphaFoldDB" id="A0A5C3NS77"/>
<feature type="region of interest" description="Disordered" evidence="1">
    <location>
        <begin position="505"/>
        <end position="524"/>
    </location>
</feature>
<sequence length="741" mass="83260">MASHLQRSLPIKPNRHGRLPPRGATGTFEGLVAGPGFSETSVFTSPNQLFVPQFAIAHNEIMTYDDGRWGLHEYSRWPQEYDPACVHVACIPRQGAPGSPEAAVVWRVWERSDWESDTCGVARIGMLNSQLHLELELAAERAINRVYRCRQDCIPMNETVRLLILCLRHCLDRLRLLPSERSVVISLAAHVQRLILELAGVRVYLDMVLERIASAREYRLDVLDVIGAHTADASAADLLHRVGVPVWFQQHITPHLRIWSVVELTEPAIFSSVPSYPRLVLATRDLSGALNTPGESMRAMNAIVRRQLCDSCLPELIVAAADELDADVGNKRARLETQWNHQWDSSIGGAKPTLVVRNPRHTHTLPHALPVAPQHGSAGKRVSKARGTHPRPLPASGSSFTMNPFRQYYPSSLLAHIPAWTHALAAVSPLPQPSKSVKYFFPPPWLLDRLVGYPVSSDKLTRYVHHWIAIRTFCRLRLFDRTLAGRPLTISEWRDALWGDYSLDGPTDGDDVQPSTSPAGGARDRLKRRHQLKQSLRELFCNVAALPSYESTACPVFGRVTVSRDVISNDVSLHKRVVWELHETNWRCELLALDAVMVGSRDWPEMRRWAREAHISEVWGPPRSGLNVVPDVDSADDCLWPDEADADWAQGRQPLRALVDLLSRWQGCPPGLQLGCDHIETCGREEYGRIQRAAVAFYVRTFVDVFERLPIPPVRRPPQTRPSMRWRSGVLSIRLGPALTS</sequence>
<keyword evidence="3" id="KW-1185">Reference proteome</keyword>
<feature type="region of interest" description="Disordered" evidence="1">
    <location>
        <begin position="1"/>
        <end position="25"/>
    </location>
</feature>
<organism evidence="2 3">
    <name type="scientific">Polyporus arcularius HHB13444</name>
    <dbReference type="NCBI Taxonomy" id="1314778"/>
    <lineage>
        <taxon>Eukaryota</taxon>
        <taxon>Fungi</taxon>
        <taxon>Dikarya</taxon>
        <taxon>Basidiomycota</taxon>
        <taxon>Agaricomycotina</taxon>
        <taxon>Agaricomycetes</taxon>
        <taxon>Polyporales</taxon>
        <taxon>Polyporaceae</taxon>
        <taxon>Polyporus</taxon>
    </lineage>
</organism>
<dbReference type="STRING" id="1314778.A0A5C3NS77"/>
<dbReference type="EMBL" id="ML211848">
    <property type="protein sequence ID" value="TFK80101.1"/>
    <property type="molecule type" value="Genomic_DNA"/>
</dbReference>
<name>A0A5C3NS77_9APHY</name>
<evidence type="ECO:0000256" key="1">
    <source>
        <dbReference type="SAM" id="MobiDB-lite"/>
    </source>
</evidence>
<gene>
    <name evidence="2" type="ORF">K466DRAFT_638308</name>
</gene>